<organism evidence="2 3">
    <name type="scientific">Pseudooceanicola pacificus</name>
    <dbReference type="NCBI Taxonomy" id="2676438"/>
    <lineage>
        <taxon>Bacteria</taxon>
        <taxon>Pseudomonadati</taxon>
        <taxon>Pseudomonadota</taxon>
        <taxon>Alphaproteobacteria</taxon>
        <taxon>Rhodobacterales</taxon>
        <taxon>Paracoccaceae</taxon>
        <taxon>Pseudooceanicola</taxon>
    </lineage>
</organism>
<keyword evidence="1" id="KW-0472">Membrane</keyword>
<accession>A0A844W8H1</accession>
<name>A0A844W8H1_9RHOB</name>
<protein>
    <recommendedName>
        <fullName evidence="4">DUF998 domain-containing protein</fullName>
    </recommendedName>
</protein>
<dbReference type="EMBL" id="WNXQ01000001">
    <property type="protein sequence ID" value="MWB76748.1"/>
    <property type="molecule type" value="Genomic_DNA"/>
</dbReference>
<dbReference type="RefSeq" id="WP_160380882.1">
    <property type="nucleotide sequence ID" value="NZ_WNXQ01000001.1"/>
</dbReference>
<sequence length="237" mass="26007">MDDRTRDEMILSYYRVRQALGFLGVLFPFLLMVPGLISDARIMPSLSDYYHSMQRDIFVGSLVAIGMFLVSYKGHVRAEGERLSDDFVATLAGAAAILIALCPSEPPEPAVVTFSQFALGLKAAVIGHYISAQVFLYALAYMCLFKFARTAKPVRRRIYRGCGFLIVAMGVVASIAAYHKALGSESARAFVLDNSVVFWCEAVGVWAFGVSWLVKGRAEMLLLRRPARAGSHAAPAR</sequence>
<proteinExistence type="predicted"/>
<feature type="transmembrane region" description="Helical" evidence="1">
    <location>
        <begin position="126"/>
        <end position="145"/>
    </location>
</feature>
<keyword evidence="1" id="KW-1133">Transmembrane helix</keyword>
<evidence type="ECO:0000256" key="1">
    <source>
        <dbReference type="SAM" id="Phobius"/>
    </source>
</evidence>
<gene>
    <name evidence="2" type="ORF">GLS40_01780</name>
</gene>
<dbReference type="AlphaFoldDB" id="A0A844W8H1"/>
<feature type="transmembrane region" description="Helical" evidence="1">
    <location>
        <begin position="87"/>
        <end position="106"/>
    </location>
</feature>
<keyword evidence="1" id="KW-0812">Transmembrane</keyword>
<evidence type="ECO:0008006" key="4">
    <source>
        <dbReference type="Google" id="ProtNLM"/>
    </source>
</evidence>
<feature type="transmembrane region" description="Helical" evidence="1">
    <location>
        <begin position="20"/>
        <end position="37"/>
    </location>
</feature>
<evidence type="ECO:0000313" key="3">
    <source>
        <dbReference type="Proteomes" id="UP000443843"/>
    </source>
</evidence>
<feature type="transmembrane region" description="Helical" evidence="1">
    <location>
        <begin position="157"/>
        <end position="176"/>
    </location>
</feature>
<reference evidence="2 3" key="1">
    <citation type="submission" date="2019-11" db="EMBL/GenBank/DDBJ databases">
        <title>Pseudooceanicola pacifica sp. nov., isolated from deep-sea sediment of the Pacific Ocean.</title>
        <authorList>
            <person name="Lyu L."/>
        </authorList>
    </citation>
    <scope>NUCLEOTIDE SEQUENCE [LARGE SCALE GENOMIC DNA]</scope>
    <source>
        <strain evidence="2 3">216_PA32_1</strain>
    </source>
</reference>
<comment type="caution">
    <text evidence="2">The sequence shown here is derived from an EMBL/GenBank/DDBJ whole genome shotgun (WGS) entry which is preliminary data.</text>
</comment>
<keyword evidence="3" id="KW-1185">Reference proteome</keyword>
<feature type="transmembrane region" description="Helical" evidence="1">
    <location>
        <begin position="57"/>
        <end position="75"/>
    </location>
</feature>
<evidence type="ECO:0000313" key="2">
    <source>
        <dbReference type="EMBL" id="MWB76748.1"/>
    </source>
</evidence>
<feature type="transmembrane region" description="Helical" evidence="1">
    <location>
        <begin position="196"/>
        <end position="214"/>
    </location>
</feature>
<dbReference type="Proteomes" id="UP000443843">
    <property type="component" value="Unassembled WGS sequence"/>
</dbReference>